<dbReference type="RefSeq" id="WP_183267193.1">
    <property type="nucleotide sequence ID" value="NZ_JACHFJ010000013.1"/>
</dbReference>
<comment type="caution">
    <text evidence="11">The sequence shown here is derived from an EMBL/GenBank/DDBJ whole genome shotgun (WGS) entry which is preliminary data.</text>
</comment>
<evidence type="ECO:0000313" key="12">
    <source>
        <dbReference type="Proteomes" id="UP000553706"/>
    </source>
</evidence>
<reference evidence="11 12" key="1">
    <citation type="submission" date="2020-08" db="EMBL/GenBank/DDBJ databases">
        <title>Genomic Encyclopedia of Type Strains, Phase IV (KMG-IV): sequencing the most valuable type-strain genomes for metagenomic binning, comparative biology and taxonomic classification.</title>
        <authorList>
            <person name="Goeker M."/>
        </authorList>
    </citation>
    <scope>NUCLEOTIDE SEQUENCE [LARGE SCALE GENOMIC DNA]</scope>
    <source>
        <strain evidence="11 12">DSM 27026</strain>
    </source>
</reference>
<evidence type="ECO:0000256" key="10">
    <source>
        <dbReference type="ARBA" id="ARBA00047785"/>
    </source>
</evidence>
<keyword evidence="3" id="KW-0808">Transferase</keyword>
<comment type="pathway">
    <text evidence="1">Lipid metabolism.</text>
</comment>
<dbReference type="AlphaFoldDB" id="A0A840VEA8"/>
<accession>A0A840VEA8</accession>
<evidence type="ECO:0000256" key="1">
    <source>
        <dbReference type="ARBA" id="ARBA00005189"/>
    </source>
</evidence>
<dbReference type="SUPFAM" id="SSF55729">
    <property type="entry name" value="Acyl-CoA N-acyltransferases (Nat)"/>
    <property type="match status" value="1"/>
</dbReference>
<dbReference type="Gene3D" id="3.40.630.30">
    <property type="match status" value="1"/>
</dbReference>
<dbReference type="InterPro" id="IPR052351">
    <property type="entry name" value="Ornithine_N-alpha-AT"/>
</dbReference>
<evidence type="ECO:0000256" key="4">
    <source>
        <dbReference type="ARBA" id="ARBA00023098"/>
    </source>
</evidence>
<dbReference type="InterPro" id="IPR016181">
    <property type="entry name" value="Acyl_CoA_acyltransferase"/>
</dbReference>
<sequence>MNQVLMPELPRFTIGNAAPSFPELRAGNLGVRLATTTDELEAAQGLRYRVFYEEMGAKADAATIATRLDRDEFDTIADHLLVVDHDLGEGAASVVGTYRLIRQEAAERFGRFYSESEYDISALKAFPGKKLELGRSCTAAAYRSRAVLQLLWRGIAAYVFHHGVDLMFGCASLSGTDPDALAEELTYLATHHLAPEAIRPRALPSRYVEMKRLDAASINPKTAMMRLPPLVKGYLRLGGFVGAGAVIDEQFNTTDIAVVVQTDLVTEKYYRHYEREAREA</sequence>
<evidence type="ECO:0000256" key="5">
    <source>
        <dbReference type="ARBA" id="ARBA00023315"/>
    </source>
</evidence>
<comment type="similarity">
    <text evidence="6">Belongs to the acetyltransferase family. OlsB subfamily.</text>
</comment>
<protein>
    <recommendedName>
        <fullName evidence="8">L-ornithine N(alpha)-acyltransferase</fullName>
        <ecNumber evidence="7">2.3.2.30</ecNumber>
    </recommendedName>
</protein>
<comment type="function">
    <text evidence="9">Catalyzes the first step in the biosynthesis of ornithine lipids, which are phosphorus-free membrane lipids. Catalyzes the 3-hydroxyacyl-acyl carrier protein-dependent acylation of ornithine to form lyso-ornithine lipid (LOL).</text>
</comment>
<organism evidence="11 12">
    <name type="scientific">Acidocella aromatica</name>
    <dbReference type="NCBI Taxonomy" id="1303579"/>
    <lineage>
        <taxon>Bacteria</taxon>
        <taxon>Pseudomonadati</taxon>
        <taxon>Pseudomonadota</taxon>
        <taxon>Alphaproteobacteria</taxon>
        <taxon>Acetobacterales</taxon>
        <taxon>Acidocellaceae</taxon>
        <taxon>Acidocella</taxon>
    </lineage>
</organism>
<dbReference type="Pfam" id="PF13444">
    <property type="entry name" value="Acetyltransf_5"/>
    <property type="match status" value="1"/>
</dbReference>
<keyword evidence="4" id="KW-0443">Lipid metabolism</keyword>
<evidence type="ECO:0000313" key="11">
    <source>
        <dbReference type="EMBL" id="MBB5374178.1"/>
    </source>
</evidence>
<dbReference type="Proteomes" id="UP000553706">
    <property type="component" value="Unassembled WGS sequence"/>
</dbReference>
<evidence type="ECO:0000256" key="9">
    <source>
        <dbReference type="ARBA" id="ARBA00045724"/>
    </source>
</evidence>
<evidence type="ECO:0000256" key="7">
    <source>
        <dbReference type="ARBA" id="ARBA00039058"/>
    </source>
</evidence>
<dbReference type="GO" id="GO:0006629">
    <property type="term" value="P:lipid metabolic process"/>
    <property type="evidence" value="ECO:0007669"/>
    <property type="project" value="UniProtKB-KW"/>
</dbReference>
<dbReference type="PANTHER" id="PTHR37323">
    <property type="entry name" value="GCN5-RELATED N-ACETYLTRANSFERASE"/>
    <property type="match status" value="1"/>
</dbReference>
<evidence type="ECO:0000256" key="3">
    <source>
        <dbReference type="ARBA" id="ARBA00022679"/>
    </source>
</evidence>
<comment type="catalytic activity">
    <reaction evidence="10">
        <text>a (3R)-hydroxyacyl-[ACP] + L-ornithine = a lyso-ornithine lipid + holo-[ACP] + H(+)</text>
        <dbReference type="Rhea" id="RHEA:20633"/>
        <dbReference type="Rhea" id="RHEA-COMP:9685"/>
        <dbReference type="Rhea" id="RHEA-COMP:9945"/>
        <dbReference type="ChEBI" id="CHEBI:15378"/>
        <dbReference type="ChEBI" id="CHEBI:46911"/>
        <dbReference type="ChEBI" id="CHEBI:64479"/>
        <dbReference type="ChEBI" id="CHEBI:78827"/>
        <dbReference type="ChEBI" id="CHEBI:138482"/>
        <dbReference type="EC" id="2.3.2.30"/>
    </reaction>
    <physiologicalReaction direction="left-to-right" evidence="10">
        <dbReference type="Rhea" id="RHEA:20634"/>
    </physiologicalReaction>
</comment>
<proteinExistence type="inferred from homology"/>
<dbReference type="PANTHER" id="PTHR37323:SF1">
    <property type="entry name" value="L-ORNITHINE N(ALPHA)-ACYLTRANSFERASE"/>
    <property type="match status" value="1"/>
</dbReference>
<keyword evidence="2" id="KW-0444">Lipid biosynthesis</keyword>
<evidence type="ECO:0000256" key="2">
    <source>
        <dbReference type="ARBA" id="ARBA00022516"/>
    </source>
</evidence>
<dbReference type="EC" id="2.3.2.30" evidence="7"/>
<keyword evidence="5" id="KW-0012">Acyltransferase</keyword>
<keyword evidence="12" id="KW-1185">Reference proteome</keyword>
<dbReference type="EMBL" id="JACHFJ010000013">
    <property type="protein sequence ID" value="MBB5374178.1"/>
    <property type="molecule type" value="Genomic_DNA"/>
</dbReference>
<dbReference type="GO" id="GO:0043810">
    <property type="term" value="F:ornithine-acyl [acyl carrier protein] N-acyltransferase activity"/>
    <property type="evidence" value="ECO:0007669"/>
    <property type="project" value="UniProtKB-EC"/>
</dbReference>
<name>A0A840VEA8_9PROT</name>
<gene>
    <name evidence="11" type="ORF">HNP71_002449</name>
</gene>
<evidence type="ECO:0000256" key="8">
    <source>
        <dbReference type="ARBA" id="ARBA00039866"/>
    </source>
</evidence>
<evidence type="ECO:0000256" key="6">
    <source>
        <dbReference type="ARBA" id="ARBA00038095"/>
    </source>
</evidence>